<evidence type="ECO:0000313" key="10">
    <source>
        <dbReference type="EMBL" id="SHG34359.1"/>
    </source>
</evidence>
<dbReference type="GO" id="GO:0005886">
    <property type="term" value="C:plasma membrane"/>
    <property type="evidence" value="ECO:0007669"/>
    <property type="project" value="UniProtKB-SubCell"/>
</dbReference>
<feature type="transmembrane region" description="Helical" evidence="9">
    <location>
        <begin position="415"/>
        <end position="432"/>
    </location>
</feature>
<evidence type="ECO:0000256" key="1">
    <source>
        <dbReference type="ARBA" id="ARBA00004651"/>
    </source>
</evidence>
<feature type="transmembrane region" description="Helical" evidence="9">
    <location>
        <begin position="344"/>
        <end position="362"/>
    </location>
</feature>
<dbReference type="InterPro" id="IPR026033">
    <property type="entry name" value="Azg-like_bact_archaea"/>
</dbReference>
<feature type="transmembrane region" description="Helical" evidence="9">
    <location>
        <begin position="48"/>
        <end position="69"/>
    </location>
</feature>
<feature type="transmembrane region" description="Helical" evidence="9">
    <location>
        <begin position="20"/>
        <end position="36"/>
    </location>
</feature>
<keyword evidence="11" id="KW-1185">Reference proteome</keyword>
<organism evidence="10 11">
    <name type="scientific">Flavobacterium fluvii</name>
    <dbReference type="NCBI Taxonomy" id="468056"/>
    <lineage>
        <taxon>Bacteria</taxon>
        <taxon>Pseudomonadati</taxon>
        <taxon>Bacteroidota</taxon>
        <taxon>Flavobacteriia</taxon>
        <taxon>Flavobacteriales</taxon>
        <taxon>Flavobacteriaceae</taxon>
        <taxon>Flavobacterium</taxon>
    </lineage>
</organism>
<proteinExistence type="inferred from homology"/>
<sequence>MLEKFFKLRERNTSFKQEAIGGTVTFLTMAYIIFVNPNILSDAGMDKAALISVTCIAAIVGTLLVGIWANVPFAMAPGMGLNAMFAYTLVMSDGATWQQALGVVTMSGIVFIIISILGIRHKIVDAIPESLRVAIGAGIGLFIAFIGFKQMGLIVANPATLVGLGKFTPAVVIGLIAFIVTVFLEIRKVKGSILIGILLATVLGFIFDDSIKIPSEFISTPPSITPVFGQLEILSVLKISFIAPVFSFLFVNLFDSIGTAIACSMEAGLVDKDGKMPHIKKVLEADAVATAFSGVLGTSSTVTYIESAAGIANGARTGLSSVFTAGLFFLAMFFAPLIGIVPAYATAPALILVGIFMAKHLIKINFNELYIAVPTFLTLILMPLTYSISSGIAYGFSSFIILCLLTKNTDKVHPIMWGIGLFSILEIIISQMN</sequence>
<dbReference type="OrthoDB" id="9808458at2"/>
<dbReference type="GO" id="GO:0005345">
    <property type="term" value="F:purine nucleobase transmembrane transporter activity"/>
    <property type="evidence" value="ECO:0007669"/>
    <property type="project" value="TreeGrafter"/>
</dbReference>
<dbReference type="Pfam" id="PF00860">
    <property type="entry name" value="Xan_ur_permease"/>
    <property type="match status" value="1"/>
</dbReference>
<comment type="similarity">
    <text evidence="2 8">Belongs to the nucleobase:cation symporter-2 (NCS2) (TC 2.A.40) family. Azg-like subfamily.</text>
</comment>
<comment type="subcellular location">
    <subcellularLocation>
        <location evidence="1 8">Cell membrane</location>
        <topology evidence="1 8">Multi-pass membrane protein</topology>
    </subcellularLocation>
</comment>
<evidence type="ECO:0000256" key="8">
    <source>
        <dbReference type="PIRNR" id="PIRNR005353"/>
    </source>
</evidence>
<feature type="transmembrane region" description="Helical" evidence="9">
    <location>
        <begin position="131"/>
        <end position="155"/>
    </location>
</feature>
<evidence type="ECO:0000256" key="7">
    <source>
        <dbReference type="ARBA" id="ARBA00023136"/>
    </source>
</evidence>
<dbReference type="EMBL" id="FQWB01000003">
    <property type="protein sequence ID" value="SHG34359.1"/>
    <property type="molecule type" value="Genomic_DNA"/>
</dbReference>
<reference evidence="11" key="1">
    <citation type="submission" date="2016-11" db="EMBL/GenBank/DDBJ databases">
        <authorList>
            <person name="Varghese N."/>
            <person name="Submissions S."/>
        </authorList>
    </citation>
    <scope>NUCLEOTIDE SEQUENCE [LARGE SCALE GENOMIC DNA]</scope>
    <source>
        <strain evidence="11">DSM 19978</strain>
    </source>
</reference>
<dbReference type="RefSeq" id="WP_073370058.1">
    <property type="nucleotide sequence ID" value="NZ_FQWB01000003.1"/>
</dbReference>
<gene>
    <name evidence="10" type="ORF">SAMN05443549_103329</name>
</gene>
<evidence type="ECO:0000256" key="5">
    <source>
        <dbReference type="ARBA" id="ARBA00022692"/>
    </source>
</evidence>
<evidence type="ECO:0000256" key="4">
    <source>
        <dbReference type="ARBA" id="ARBA00022475"/>
    </source>
</evidence>
<dbReference type="AlphaFoldDB" id="A0A1M5J235"/>
<evidence type="ECO:0000256" key="9">
    <source>
        <dbReference type="SAM" id="Phobius"/>
    </source>
</evidence>
<name>A0A1M5J235_9FLAO</name>
<feature type="transmembrane region" description="Helical" evidence="9">
    <location>
        <begin position="167"/>
        <end position="184"/>
    </location>
</feature>
<keyword evidence="4 8" id="KW-1003">Cell membrane</keyword>
<dbReference type="InterPro" id="IPR006043">
    <property type="entry name" value="NCS2"/>
</dbReference>
<dbReference type="Proteomes" id="UP000184516">
    <property type="component" value="Unassembled WGS sequence"/>
</dbReference>
<keyword evidence="3 8" id="KW-0813">Transport</keyword>
<keyword evidence="6 8" id="KW-1133">Transmembrane helix</keyword>
<feature type="transmembrane region" description="Helical" evidence="9">
    <location>
        <begin position="227"/>
        <end position="251"/>
    </location>
</feature>
<dbReference type="PANTHER" id="PTHR43337">
    <property type="entry name" value="XANTHINE/URACIL PERMEASE C887.17-RELATED"/>
    <property type="match status" value="1"/>
</dbReference>
<evidence type="ECO:0000256" key="6">
    <source>
        <dbReference type="ARBA" id="ARBA00022989"/>
    </source>
</evidence>
<keyword evidence="7 8" id="KW-0472">Membrane</keyword>
<dbReference type="InterPro" id="IPR045018">
    <property type="entry name" value="Azg-like"/>
</dbReference>
<feature type="transmembrane region" description="Helical" evidence="9">
    <location>
        <begin position="369"/>
        <end position="386"/>
    </location>
</feature>
<evidence type="ECO:0000256" key="3">
    <source>
        <dbReference type="ARBA" id="ARBA00022448"/>
    </source>
</evidence>
<feature type="transmembrane region" description="Helical" evidence="9">
    <location>
        <begin position="97"/>
        <end position="119"/>
    </location>
</feature>
<protein>
    <submittedName>
        <fullName evidence="10">Putative MFS transporter, AGZA family, xanthine/uracil permease</fullName>
    </submittedName>
</protein>
<dbReference type="PIRSF" id="PIRSF005353">
    <property type="entry name" value="PbuG"/>
    <property type="match status" value="1"/>
</dbReference>
<dbReference type="PANTHER" id="PTHR43337:SF1">
    <property type="entry name" value="XANTHINE_URACIL PERMEASE C887.17-RELATED"/>
    <property type="match status" value="1"/>
</dbReference>
<keyword evidence="5 8" id="KW-0812">Transmembrane</keyword>
<feature type="transmembrane region" description="Helical" evidence="9">
    <location>
        <begin position="191"/>
        <end position="207"/>
    </location>
</feature>
<accession>A0A1M5J235</accession>
<evidence type="ECO:0000256" key="2">
    <source>
        <dbReference type="ARBA" id="ARBA00005697"/>
    </source>
</evidence>
<feature type="transmembrane region" description="Helical" evidence="9">
    <location>
        <begin position="319"/>
        <end position="338"/>
    </location>
</feature>
<evidence type="ECO:0000313" key="11">
    <source>
        <dbReference type="Proteomes" id="UP000184516"/>
    </source>
</evidence>
<dbReference type="STRING" id="468056.SAMN05443549_103329"/>